<protein>
    <submittedName>
        <fullName evidence="2">Uncharacterized protein</fullName>
    </submittedName>
</protein>
<dbReference type="Proteomes" id="UP001295463">
    <property type="component" value="Chromosome"/>
</dbReference>
<reference evidence="2 3" key="1">
    <citation type="submission" date="2022-03" db="EMBL/GenBank/DDBJ databases">
        <authorList>
            <person name="Koch H."/>
        </authorList>
    </citation>
    <scope>NUCLEOTIDE SEQUENCE [LARGE SCALE GENOMIC DNA]</scope>
    <source>
        <strain evidence="2 3">G1</strain>
    </source>
</reference>
<keyword evidence="3" id="KW-1185">Reference proteome</keyword>
<dbReference type="RefSeq" id="WP_305731776.1">
    <property type="nucleotide sequence ID" value="NZ_OW150024.1"/>
</dbReference>
<keyword evidence="1" id="KW-0732">Signal</keyword>
<gene>
    <name evidence="2" type="ORF">GEAMG1_1095</name>
</gene>
<name>A0ABM9D6Q4_9BACT</name>
<organism evidence="2 3">
    <name type="scientific">Trichlorobacter ammonificans</name>
    <dbReference type="NCBI Taxonomy" id="2916410"/>
    <lineage>
        <taxon>Bacteria</taxon>
        <taxon>Pseudomonadati</taxon>
        <taxon>Thermodesulfobacteriota</taxon>
        <taxon>Desulfuromonadia</taxon>
        <taxon>Geobacterales</taxon>
        <taxon>Geobacteraceae</taxon>
        <taxon>Trichlorobacter</taxon>
    </lineage>
</organism>
<dbReference type="EMBL" id="OW150024">
    <property type="protein sequence ID" value="CAH2030909.1"/>
    <property type="molecule type" value="Genomic_DNA"/>
</dbReference>
<accession>A0ABM9D6Q4</accession>
<evidence type="ECO:0000256" key="1">
    <source>
        <dbReference type="SAM" id="SignalP"/>
    </source>
</evidence>
<sequence>MPQCRSFAIAAALCMLATLLHLTLPGLLQDGMKAATSGHELTQTITVGSEEEQQFPELQNFKPPKQSFVDYTTFLLSGSPLPAYGPQVVRNGGRKTSLALSDVYRDIFIPPDIVA</sequence>
<proteinExistence type="predicted"/>
<evidence type="ECO:0000313" key="3">
    <source>
        <dbReference type="Proteomes" id="UP001295463"/>
    </source>
</evidence>
<feature type="chain" id="PRO_5046221305" evidence="1">
    <location>
        <begin position="29"/>
        <end position="115"/>
    </location>
</feature>
<evidence type="ECO:0000313" key="2">
    <source>
        <dbReference type="EMBL" id="CAH2030909.1"/>
    </source>
</evidence>
<feature type="signal peptide" evidence="1">
    <location>
        <begin position="1"/>
        <end position="28"/>
    </location>
</feature>